<proteinExistence type="predicted"/>
<keyword evidence="2" id="KW-1185">Reference proteome</keyword>
<dbReference type="RefSeq" id="WP_281899641.1">
    <property type="nucleotide sequence ID" value="NZ_BSDI01000027.1"/>
</dbReference>
<reference evidence="1" key="1">
    <citation type="submission" date="2022-12" db="EMBL/GenBank/DDBJ databases">
        <title>New Phytohabitans aurantiacus sp. RD004123 nov., an actinomycete isolated from soil.</title>
        <authorList>
            <person name="Triningsih D.W."/>
            <person name="Harunari E."/>
            <person name="Igarashi Y."/>
        </authorList>
    </citation>
    <scope>NUCLEOTIDE SEQUENCE</scope>
    <source>
        <strain evidence="1">RD004123</strain>
    </source>
</reference>
<gene>
    <name evidence="1" type="ORF">Pa4123_50370</name>
</gene>
<organism evidence="1 2">
    <name type="scientific">Phytohabitans aurantiacus</name>
    <dbReference type="NCBI Taxonomy" id="3016789"/>
    <lineage>
        <taxon>Bacteria</taxon>
        <taxon>Bacillati</taxon>
        <taxon>Actinomycetota</taxon>
        <taxon>Actinomycetes</taxon>
        <taxon>Micromonosporales</taxon>
        <taxon>Micromonosporaceae</taxon>
    </lineage>
</organism>
<evidence type="ECO:0000313" key="2">
    <source>
        <dbReference type="Proteomes" id="UP001144280"/>
    </source>
</evidence>
<name>A0ABQ5QYY7_9ACTN</name>
<accession>A0ABQ5QYY7</accession>
<evidence type="ECO:0000313" key="1">
    <source>
        <dbReference type="EMBL" id="GLH99761.1"/>
    </source>
</evidence>
<protein>
    <submittedName>
        <fullName evidence="1">Uncharacterized protein</fullName>
    </submittedName>
</protein>
<sequence length="150" mass="17796">MRTQTSRRWPEYDSTAPIERAVGRASVRERVPRIPASRHAALPVDVIERLGDDYERAMYCRAQAEKYRHQWFEGRAEEIAYVRERKEAGDPRFRRLTPGQVDLIGRLRWSESGMGQALAGREQRYTRWMKIYLAFAEYQVPIKHLAFNRR</sequence>
<comment type="caution">
    <text evidence="1">The sequence shown here is derived from an EMBL/GenBank/DDBJ whole genome shotgun (WGS) entry which is preliminary data.</text>
</comment>
<dbReference type="EMBL" id="BSDI01000027">
    <property type="protein sequence ID" value="GLH99761.1"/>
    <property type="molecule type" value="Genomic_DNA"/>
</dbReference>
<dbReference type="Proteomes" id="UP001144280">
    <property type="component" value="Unassembled WGS sequence"/>
</dbReference>